<gene>
    <name evidence="2" type="ORF">TOLI1172_LOCUS3830</name>
</gene>
<reference evidence="2" key="1">
    <citation type="submission" date="2021-01" db="EMBL/GenBank/DDBJ databases">
        <authorList>
            <person name="Corre E."/>
            <person name="Pelletier E."/>
            <person name="Niang G."/>
            <person name="Scheremetjew M."/>
            <person name="Finn R."/>
            <person name="Kale V."/>
            <person name="Holt S."/>
            <person name="Cochrane G."/>
            <person name="Meng A."/>
            <person name="Brown T."/>
            <person name="Cohen L."/>
        </authorList>
    </citation>
    <scope>NUCLEOTIDE SEQUENCE</scope>
    <source>
        <strain evidence="2">CCMP3278</strain>
    </source>
</reference>
<dbReference type="EMBL" id="HBFP01005412">
    <property type="protein sequence ID" value="CAD8819441.1"/>
    <property type="molecule type" value="Transcribed_RNA"/>
</dbReference>
<name>A0A7S0ZEN2_9RHOD</name>
<dbReference type="AlphaFoldDB" id="A0A7S0ZEN2"/>
<protein>
    <submittedName>
        <fullName evidence="2">Uncharacterized protein</fullName>
    </submittedName>
</protein>
<feature type="region of interest" description="Disordered" evidence="1">
    <location>
        <begin position="300"/>
        <end position="327"/>
    </location>
</feature>
<proteinExistence type="predicted"/>
<feature type="compositionally biased region" description="Polar residues" evidence="1">
    <location>
        <begin position="154"/>
        <end position="163"/>
    </location>
</feature>
<organism evidence="2">
    <name type="scientific">Timspurckia oligopyrenoides</name>
    <dbReference type="NCBI Taxonomy" id="708627"/>
    <lineage>
        <taxon>Eukaryota</taxon>
        <taxon>Rhodophyta</taxon>
        <taxon>Bangiophyceae</taxon>
        <taxon>Porphyridiales</taxon>
        <taxon>Porphyridiaceae</taxon>
        <taxon>Timspurckia</taxon>
    </lineage>
</organism>
<accession>A0A7S0ZEN2</accession>
<feature type="region of interest" description="Disordered" evidence="1">
    <location>
        <begin position="136"/>
        <end position="164"/>
    </location>
</feature>
<feature type="compositionally biased region" description="Acidic residues" evidence="1">
    <location>
        <begin position="300"/>
        <end position="309"/>
    </location>
</feature>
<evidence type="ECO:0000256" key="1">
    <source>
        <dbReference type="SAM" id="MobiDB-lite"/>
    </source>
</evidence>
<feature type="compositionally biased region" description="Low complexity" evidence="1">
    <location>
        <begin position="136"/>
        <end position="152"/>
    </location>
</feature>
<feature type="region of interest" description="Disordered" evidence="1">
    <location>
        <begin position="406"/>
        <end position="435"/>
    </location>
</feature>
<evidence type="ECO:0000313" key="2">
    <source>
        <dbReference type="EMBL" id="CAD8819441.1"/>
    </source>
</evidence>
<sequence>MDGKREGTEFLKKLVKRGIELTKRNGLVIAGVNGGGDNVRKKRKCWLNGRLTVVADVMDTSERIFFERDYVEIVMNRWNRFVVDEVNRKVRMFTQNMKENRRSTVICEDSESVDQAGVDECELKITMGLDIPLSAGVMGSSSDGESVSDKSGQGLESNAQSSDGFDALHVEEISEEVKLEKRVENCAAVKDKRESQKTELPMKRRRMLVVSSSESVERVDIERMQPEEELNEQQNEVVDDIFCDPVQVVTPVETLNVRMNDCTDEISTFSTPVQVEKRVQKKLKKSKKLSRRCNLLDDEAADDDEDERDSEMKKNRRGVYSGDDDEDDVVGSFDQFILNTISESRYQSSLETPQSDMKASIDTYRLGLMSPFHQKMNFNFNYVGIHGGAARLHKVVSVLETRALQDEFDEESSEELSKSENEGEDNEIDSLFVDVQPVDERNTSFLARIKRIVKDRDS</sequence>